<keyword evidence="5" id="KW-1185">Reference proteome</keyword>
<accession>A0AAV6GKM6</accession>
<dbReference type="PANTHER" id="PTHR15326">
    <property type="entry name" value="SPERMATOGENESIS-ASSOCIATED PROTEIN 2/TAMOZHENNIC"/>
    <property type="match status" value="1"/>
</dbReference>
<feature type="compositionally biased region" description="Polar residues" evidence="2">
    <location>
        <begin position="318"/>
        <end position="333"/>
    </location>
</feature>
<comment type="similarity">
    <text evidence="1">Belongs to the SPATA2 family.</text>
</comment>
<organism evidence="4 5">
    <name type="scientific">Alosa alosa</name>
    <name type="common">allis shad</name>
    <dbReference type="NCBI Taxonomy" id="278164"/>
    <lineage>
        <taxon>Eukaryota</taxon>
        <taxon>Metazoa</taxon>
        <taxon>Chordata</taxon>
        <taxon>Craniata</taxon>
        <taxon>Vertebrata</taxon>
        <taxon>Euteleostomi</taxon>
        <taxon>Actinopterygii</taxon>
        <taxon>Neopterygii</taxon>
        <taxon>Teleostei</taxon>
        <taxon>Clupei</taxon>
        <taxon>Clupeiformes</taxon>
        <taxon>Clupeoidei</taxon>
        <taxon>Clupeidae</taxon>
        <taxon>Alosa</taxon>
    </lineage>
</organism>
<evidence type="ECO:0000259" key="3">
    <source>
        <dbReference type="Pfam" id="PF21388"/>
    </source>
</evidence>
<dbReference type="InterPro" id="IPR048839">
    <property type="entry name" value="SPATA2_PUB-like"/>
</dbReference>
<dbReference type="GO" id="GO:0005737">
    <property type="term" value="C:cytoplasm"/>
    <property type="evidence" value="ECO:0007669"/>
    <property type="project" value="TreeGrafter"/>
</dbReference>
<evidence type="ECO:0000313" key="4">
    <source>
        <dbReference type="EMBL" id="KAG5273907.1"/>
    </source>
</evidence>
<comment type="caution">
    <text evidence="4">The sequence shown here is derived from an EMBL/GenBank/DDBJ whole genome shotgun (WGS) entry which is preliminary data.</text>
</comment>
<dbReference type="AlphaFoldDB" id="A0AAV6GKM6"/>
<protein>
    <recommendedName>
        <fullName evidence="3">Spermatogenesis-associated protein 2 PUB-like domain-containing protein</fullName>
    </recommendedName>
</protein>
<dbReference type="Proteomes" id="UP000823561">
    <property type="component" value="Chromosome 11"/>
</dbReference>
<dbReference type="Pfam" id="PF21388">
    <property type="entry name" value="SPATA2_PUB-like"/>
    <property type="match status" value="1"/>
</dbReference>
<reference evidence="4" key="1">
    <citation type="submission" date="2020-10" db="EMBL/GenBank/DDBJ databases">
        <title>Chromosome-scale genome assembly of the Allis shad, Alosa alosa.</title>
        <authorList>
            <person name="Margot Z."/>
            <person name="Christophe K."/>
            <person name="Cabau C."/>
            <person name="Louis A."/>
            <person name="Berthelot C."/>
            <person name="Parey E."/>
            <person name="Roest Crollius H."/>
            <person name="Montfort J."/>
            <person name="Robinson-Rechavi M."/>
            <person name="Bucao C."/>
            <person name="Bouchez O."/>
            <person name="Gislard M."/>
            <person name="Lluch J."/>
            <person name="Milhes M."/>
            <person name="Lampietro C."/>
            <person name="Lopez Roques C."/>
            <person name="Donnadieu C."/>
            <person name="Braasch I."/>
            <person name="Desvignes T."/>
            <person name="Postlethwait J."/>
            <person name="Bobe J."/>
            <person name="Guiguen Y."/>
        </authorList>
    </citation>
    <scope>NUCLEOTIDE SEQUENCE</scope>
    <source>
        <strain evidence="4">M-15738</strain>
        <tissue evidence="4">Blood</tissue>
    </source>
</reference>
<dbReference type="EMBL" id="JADWDJ010000011">
    <property type="protein sequence ID" value="KAG5273907.1"/>
    <property type="molecule type" value="Genomic_DNA"/>
</dbReference>
<dbReference type="Gene3D" id="1.20.58.2190">
    <property type="match status" value="1"/>
</dbReference>
<feature type="region of interest" description="Disordered" evidence="2">
    <location>
        <begin position="299"/>
        <end position="334"/>
    </location>
</feature>
<name>A0AAV6GKM6_9TELE</name>
<feature type="region of interest" description="Disordered" evidence="2">
    <location>
        <begin position="244"/>
        <end position="282"/>
    </location>
</feature>
<evidence type="ECO:0000256" key="1">
    <source>
        <dbReference type="ARBA" id="ARBA00038142"/>
    </source>
</evidence>
<proteinExistence type="inferred from homology"/>
<evidence type="ECO:0000313" key="5">
    <source>
        <dbReference type="Proteomes" id="UP000823561"/>
    </source>
</evidence>
<gene>
    <name evidence="4" type="ORF">AALO_G00156960</name>
</gene>
<sequence length="553" mass="61620">MSPGIKETNGLSLPEAYKASLEQHIEQGGWSLICRDEELCKHIEDILMGQSSDDCYLTHGLDVLSFMEESLRCPATARAGLKGLARAFEVLELASLNLYLYPWRKEYRIIKTYSGMFTHHVRPALSMEQVEELFGLLGYRVSVGASGEWELCLGTSPVRPDDLLSLACSFFTARCECQLLLSTLESLSRPQVRASEWELRLVQERRRGPSLQVALQSVQRSLGVHMRSIKEVCCDASEVDEDLYTGEGDGGSRSPEAVGVTVQSEGSRRHLKQAHSSPVLCTGEAPSQTRLCRSTLNYRLSSPSSPGGGARPEPTSPFEEQTFQSTGSATPGVSQKPLEVCSCVESGNRYNCLCQQCNILHCTSCAVLDYCRDRGHDISFSTEAFLPEAAESETKHIKLMSPKDKRSPPGFPERHFCLEGTDKPHVTCRTCRRAHDCLCEDGQRCAQENHDVEYQLEPNKSMPFHQCCTSTWTHPQFACLNCQIFHSASCLDGASCKRKTHSVRELRDVCELCSLATEFLCRHCCAQFCKECWYKSPLQCLCGNPFDYPGSPV</sequence>
<feature type="domain" description="Spermatogenesis-associated protein 2 PUB-like" evidence="3">
    <location>
        <begin position="62"/>
        <end position="206"/>
    </location>
</feature>
<evidence type="ECO:0000256" key="2">
    <source>
        <dbReference type="SAM" id="MobiDB-lite"/>
    </source>
</evidence>
<dbReference type="PANTHER" id="PTHR15326:SF7">
    <property type="entry name" value="SPERMATOGENESIS-ASSOCIATED PROTEIN 2-LIKE PROTEIN"/>
    <property type="match status" value="1"/>
</dbReference>